<evidence type="ECO:0000313" key="1">
    <source>
        <dbReference type="EMBL" id="JAS37137.1"/>
    </source>
</evidence>
<protein>
    <submittedName>
        <fullName evidence="1">Uncharacterized protein</fullName>
    </submittedName>
</protein>
<feature type="non-terminal residue" evidence="1">
    <location>
        <position position="115"/>
    </location>
</feature>
<name>A0A1B6EGT5_9HEMI</name>
<dbReference type="EMBL" id="GEDC01000161">
    <property type="protein sequence ID" value="JAS37137.1"/>
    <property type="molecule type" value="Transcribed_RNA"/>
</dbReference>
<reference evidence="1" key="1">
    <citation type="submission" date="2015-12" db="EMBL/GenBank/DDBJ databases">
        <title>De novo transcriptome assembly of four potential Pierce s Disease insect vectors from Arizona vineyards.</title>
        <authorList>
            <person name="Tassone E.E."/>
        </authorList>
    </citation>
    <scope>NUCLEOTIDE SEQUENCE</scope>
</reference>
<organism evidence="1">
    <name type="scientific">Clastoptera arizonana</name>
    <name type="common">Arizona spittle bug</name>
    <dbReference type="NCBI Taxonomy" id="38151"/>
    <lineage>
        <taxon>Eukaryota</taxon>
        <taxon>Metazoa</taxon>
        <taxon>Ecdysozoa</taxon>
        <taxon>Arthropoda</taxon>
        <taxon>Hexapoda</taxon>
        <taxon>Insecta</taxon>
        <taxon>Pterygota</taxon>
        <taxon>Neoptera</taxon>
        <taxon>Paraneoptera</taxon>
        <taxon>Hemiptera</taxon>
        <taxon>Auchenorrhyncha</taxon>
        <taxon>Cercopoidea</taxon>
        <taxon>Clastopteridae</taxon>
        <taxon>Clastoptera</taxon>
    </lineage>
</organism>
<sequence length="115" mass="13109">KKSVSNRNNSSQLPKNISKSKYVKSSTNVSKIGAFLPTVNIGEEYNNDLESFERYNEILGKSHRKSTLRGIKNNPSALWGNGRDWRDPPMKDGDWVRIYPVGAKVIVKSKLWNEE</sequence>
<gene>
    <name evidence="1" type="ORF">g.1183</name>
</gene>
<accession>A0A1B6EGT5</accession>
<proteinExistence type="predicted"/>
<dbReference type="AlphaFoldDB" id="A0A1B6EGT5"/>
<feature type="non-terminal residue" evidence="1">
    <location>
        <position position="1"/>
    </location>
</feature>